<dbReference type="PANTHER" id="PTHR21427">
    <property type="entry name" value="UBIQUINONE BIOSYNTHESIS PROTEIN COQ9, MITOCHONDRIAL"/>
    <property type="match status" value="1"/>
</dbReference>
<dbReference type="GO" id="GO:0005743">
    <property type="term" value="C:mitochondrial inner membrane"/>
    <property type="evidence" value="ECO:0007669"/>
    <property type="project" value="TreeGrafter"/>
</dbReference>
<name>A0A7K8T1U4_9AVES</name>
<dbReference type="InterPro" id="IPR048674">
    <property type="entry name" value="COQ9_HTH"/>
</dbReference>
<comment type="subcellular location">
    <subcellularLocation>
        <location evidence="1 9">Mitochondrion</location>
    </subcellularLocation>
</comment>
<dbReference type="InterPro" id="IPR012762">
    <property type="entry name" value="Ubiq_biosynth_COQ9"/>
</dbReference>
<comment type="pathway">
    <text evidence="2 9">Cofactor biosynthesis; ubiquinone biosynthesis.</text>
</comment>
<feature type="non-terminal residue" evidence="13">
    <location>
        <position position="1"/>
    </location>
</feature>
<evidence type="ECO:0000256" key="5">
    <source>
        <dbReference type="ARBA" id="ARBA00022946"/>
    </source>
</evidence>
<dbReference type="FunFam" id="1.10.357.10:FF:000004">
    <property type="entry name" value="Ubiquinone biosynthesis protein COQ9, mitochondrial"/>
    <property type="match status" value="1"/>
</dbReference>
<dbReference type="PANTHER" id="PTHR21427:SF19">
    <property type="entry name" value="UBIQUINONE BIOSYNTHESIS PROTEIN COQ9, MITOCHONDRIAL"/>
    <property type="match status" value="1"/>
</dbReference>
<evidence type="ECO:0000259" key="12">
    <source>
        <dbReference type="Pfam" id="PF21392"/>
    </source>
</evidence>
<evidence type="ECO:0000256" key="2">
    <source>
        <dbReference type="ARBA" id="ARBA00004749"/>
    </source>
</evidence>
<feature type="region of interest" description="Disordered" evidence="10">
    <location>
        <begin position="1"/>
        <end position="73"/>
    </location>
</feature>
<dbReference type="UniPathway" id="UPA00232"/>
<accession>A0A7K8T1U4</accession>
<dbReference type="GO" id="GO:0008289">
    <property type="term" value="F:lipid binding"/>
    <property type="evidence" value="ECO:0007669"/>
    <property type="project" value="UniProtKB-UniRule"/>
</dbReference>
<dbReference type="EMBL" id="VWZB01000487">
    <property type="protein sequence ID" value="NXF36021.1"/>
    <property type="molecule type" value="Genomic_DNA"/>
</dbReference>
<feature type="domain" description="COQ9 C-terminal" evidence="11">
    <location>
        <begin position="188"/>
        <end position="259"/>
    </location>
</feature>
<keyword evidence="4 9" id="KW-0831">Ubiquinone biosynthesis</keyword>
<feature type="non-terminal residue" evidence="13">
    <location>
        <position position="293"/>
    </location>
</feature>
<keyword evidence="5" id="KW-0809">Transit peptide</keyword>
<comment type="caution">
    <text evidence="13">The sequence shown here is derived from an EMBL/GenBank/DDBJ whole genome shotgun (WGS) entry which is preliminary data.</text>
</comment>
<feature type="domain" description="Ubiquinone biosynthesis protein COQ9 HTH" evidence="12">
    <location>
        <begin position="71"/>
        <end position="101"/>
    </location>
</feature>
<organism evidence="13 14">
    <name type="scientific">Nyctibius bracteatus</name>
    <name type="common">Rufous potoo</name>
    <dbReference type="NCBI Taxonomy" id="48426"/>
    <lineage>
        <taxon>Eukaryota</taxon>
        <taxon>Metazoa</taxon>
        <taxon>Chordata</taxon>
        <taxon>Craniata</taxon>
        <taxon>Vertebrata</taxon>
        <taxon>Euteleostomi</taxon>
        <taxon>Archelosauria</taxon>
        <taxon>Archosauria</taxon>
        <taxon>Dinosauria</taxon>
        <taxon>Saurischia</taxon>
        <taxon>Theropoda</taxon>
        <taxon>Coelurosauria</taxon>
        <taxon>Aves</taxon>
        <taxon>Neognathae</taxon>
        <taxon>Neoaves</taxon>
        <taxon>Strisores</taxon>
        <taxon>Caprimulgiformes</taxon>
        <taxon>Nyctibiidae</taxon>
        <taxon>Nyctibius</taxon>
    </lineage>
</organism>
<evidence type="ECO:0000259" key="11">
    <source>
        <dbReference type="Pfam" id="PF08511"/>
    </source>
</evidence>
<dbReference type="Pfam" id="PF08511">
    <property type="entry name" value="COQ9"/>
    <property type="match status" value="1"/>
</dbReference>
<reference evidence="13 14" key="1">
    <citation type="submission" date="2019-09" db="EMBL/GenBank/DDBJ databases">
        <title>Bird 10,000 Genomes (B10K) Project - Family phase.</title>
        <authorList>
            <person name="Zhang G."/>
        </authorList>
    </citation>
    <scope>NUCLEOTIDE SEQUENCE [LARGE SCALE GENOMIC DNA]</scope>
    <source>
        <strain evidence="13">B10K-CU-031-10</strain>
        <tissue evidence="13">Muscle</tissue>
    </source>
</reference>
<comment type="subunit">
    <text evidence="8">Homodimer. Heterodimer; two heterodimers of COQ7:COQ9 come together on the same side of the lipid pseudo-bilayer and form a curved tetramer with a hydrophobic surface suitable for membrane interaction. These two tetramers assemble into a soluble octamer with a pseudo-bilayer of lipids captured within. Interacts with COQ7; this interaction allows ubiquinone (CoQ) isoprene intermediates presentation to COQ7 and facilitates the COQ7-mediated hydroxylase step.</text>
</comment>
<evidence type="ECO:0000313" key="14">
    <source>
        <dbReference type="Proteomes" id="UP000538472"/>
    </source>
</evidence>
<proteinExistence type="inferred from homology"/>
<evidence type="ECO:0000256" key="9">
    <source>
        <dbReference type="RuleBase" id="RU366063"/>
    </source>
</evidence>
<keyword evidence="6 9" id="KW-0446">Lipid-binding</keyword>
<keyword evidence="14" id="KW-1185">Reference proteome</keyword>
<evidence type="ECO:0000256" key="6">
    <source>
        <dbReference type="ARBA" id="ARBA00023121"/>
    </source>
</evidence>
<dbReference type="Pfam" id="PF21392">
    <property type="entry name" value="COQ9_N"/>
    <property type="match status" value="1"/>
</dbReference>
<comment type="similarity">
    <text evidence="3 9">Belongs to the COQ9 family.</text>
</comment>
<dbReference type="AlphaFoldDB" id="A0A7K8T1U4"/>
<evidence type="ECO:0000256" key="10">
    <source>
        <dbReference type="SAM" id="MobiDB-lite"/>
    </source>
</evidence>
<evidence type="ECO:0000256" key="8">
    <source>
        <dbReference type="ARBA" id="ARBA00062895"/>
    </source>
</evidence>
<evidence type="ECO:0000256" key="3">
    <source>
        <dbReference type="ARBA" id="ARBA00010766"/>
    </source>
</evidence>
<dbReference type="GO" id="GO:0006744">
    <property type="term" value="P:ubiquinone biosynthetic process"/>
    <property type="evidence" value="ECO:0007669"/>
    <property type="project" value="UniProtKB-UniRule"/>
</dbReference>
<evidence type="ECO:0000313" key="13">
    <source>
        <dbReference type="EMBL" id="NXF36021.1"/>
    </source>
</evidence>
<evidence type="ECO:0000256" key="4">
    <source>
        <dbReference type="ARBA" id="ARBA00022688"/>
    </source>
</evidence>
<protein>
    <recommendedName>
        <fullName evidence="9">Ubiquinone biosynthesis protein</fullName>
    </recommendedName>
</protein>
<dbReference type="Gene3D" id="1.10.357.10">
    <property type="entry name" value="Tetracycline Repressor, domain 2"/>
    <property type="match status" value="1"/>
</dbReference>
<dbReference type="InterPro" id="IPR013718">
    <property type="entry name" value="COQ9_C"/>
</dbReference>
<dbReference type="Proteomes" id="UP000538472">
    <property type="component" value="Unassembled WGS sequence"/>
</dbReference>
<evidence type="ECO:0000256" key="1">
    <source>
        <dbReference type="ARBA" id="ARBA00004173"/>
    </source>
</evidence>
<sequence length="293" mass="32486">VRCQLSPPQRALQTSAVLRRVSDEQKEPLASSSQQQFDSHPADPQPEQEPQGPRPSYTGQGGQESEDYESEEQLQHRILTAALEFVPEHGWTAEAIAEGAKTLGLSVAAAGMFHSDGSELVLHFVSQCNTKLSELLEQEQKQVQLGEAEKKPTEQFLRDAVEARLRMLIPYIEKWPQALSILLLPHNIPDSLNLLTSMIDDIWHYAGDQSTDFNWYTRRAVLTGVYNTTELVMMQDSSPDFEDTWRFLESRVADAMNMGNTANQVQSTGEAVVQGLMGAAVTVSNAETSGAVR</sequence>
<evidence type="ECO:0000256" key="7">
    <source>
        <dbReference type="ARBA" id="ARBA00023128"/>
    </source>
</evidence>
<comment type="function">
    <text evidence="9">Membrane-associated protein that warps the membrane surface to access and bind aromatic isoprenes with high specificity, including ubiquinone (CoQ) isoprene intermediates and presents them directly to Coq7, therefore facilitating the Coq7-mediated hydroxylase step. Participates in the biosynthesis of coenzyme Q, also named ubiquinone, an essential lipid-soluble electron transporter for aerobic cellular respiration.</text>
</comment>
<dbReference type="NCBIfam" id="TIGR02396">
    <property type="entry name" value="diverge_rpsU"/>
    <property type="match status" value="1"/>
</dbReference>
<gene>
    <name evidence="13" type="primary">Coq9</name>
    <name evidence="13" type="ORF">NYCBRA_R00572</name>
</gene>
<keyword evidence="7 9" id="KW-0496">Mitochondrion</keyword>